<organism evidence="2 3">
    <name type="scientific">Labilithrix luteola</name>
    <dbReference type="NCBI Taxonomy" id="1391654"/>
    <lineage>
        <taxon>Bacteria</taxon>
        <taxon>Pseudomonadati</taxon>
        <taxon>Myxococcota</taxon>
        <taxon>Polyangia</taxon>
        <taxon>Polyangiales</taxon>
        <taxon>Labilitrichaceae</taxon>
        <taxon>Labilithrix</taxon>
    </lineage>
</organism>
<evidence type="ECO:0000313" key="2">
    <source>
        <dbReference type="EMBL" id="AKU98649.1"/>
    </source>
</evidence>
<evidence type="ECO:0000313" key="3">
    <source>
        <dbReference type="Proteomes" id="UP000064967"/>
    </source>
</evidence>
<dbReference type="Proteomes" id="UP000064967">
    <property type="component" value="Chromosome"/>
</dbReference>
<gene>
    <name evidence="2" type="ORF">AKJ09_05313</name>
</gene>
<protein>
    <submittedName>
        <fullName evidence="2">Putative peptidase A</fullName>
    </submittedName>
</protein>
<feature type="transmembrane region" description="Helical" evidence="1">
    <location>
        <begin position="50"/>
        <end position="77"/>
    </location>
</feature>
<keyword evidence="1" id="KW-0472">Membrane</keyword>
<dbReference type="KEGG" id="llu:AKJ09_05313"/>
<keyword evidence="3" id="KW-1185">Reference proteome</keyword>
<evidence type="ECO:0000256" key="1">
    <source>
        <dbReference type="SAM" id="Phobius"/>
    </source>
</evidence>
<accession>A0A0K1PZS0</accession>
<reference evidence="2 3" key="1">
    <citation type="submission" date="2015-08" db="EMBL/GenBank/DDBJ databases">
        <authorList>
            <person name="Babu N.S."/>
            <person name="Beckwith C.J."/>
            <person name="Beseler K.G."/>
            <person name="Brison A."/>
            <person name="Carone J.V."/>
            <person name="Caskin T.P."/>
            <person name="Diamond M."/>
            <person name="Durham M.E."/>
            <person name="Foxe J.M."/>
            <person name="Go M."/>
            <person name="Henderson B.A."/>
            <person name="Jones I.B."/>
            <person name="McGettigan J.A."/>
            <person name="Micheletti S.J."/>
            <person name="Nasrallah M.E."/>
            <person name="Ortiz D."/>
            <person name="Piller C.R."/>
            <person name="Privatt S.R."/>
            <person name="Schneider S.L."/>
            <person name="Sharp S."/>
            <person name="Smith T.C."/>
            <person name="Stanton J.D."/>
            <person name="Ullery H.E."/>
            <person name="Wilson R.J."/>
            <person name="Serrano M.G."/>
            <person name="Buck G."/>
            <person name="Lee V."/>
            <person name="Wang Y."/>
            <person name="Carvalho R."/>
            <person name="Voegtly L."/>
            <person name="Shi R."/>
            <person name="Duckworth R."/>
            <person name="Johnson A."/>
            <person name="Loviza R."/>
            <person name="Walstead R."/>
            <person name="Shah Z."/>
            <person name="Kiflezghi M."/>
            <person name="Wade K."/>
            <person name="Ball S.L."/>
            <person name="Bradley K.W."/>
            <person name="Asai D.J."/>
            <person name="Bowman C.A."/>
            <person name="Russell D.A."/>
            <person name="Pope W.H."/>
            <person name="Jacobs-Sera D."/>
            <person name="Hendrix R.W."/>
            <person name="Hatfull G.F."/>
        </authorList>
    </citation>
    <scope>NUCLEOTIDE SEQUENCE [LARGE SCALE GENOMIC DNA]</scope>
    <source>
        <strain evidence="2 3">DSM 27648</strain>
    </source>
</reference>
<proteinExistence type="predicted"/>
<name>A0A0K1PZS0_9BACT</name>
<keyword evidence="1" id="KW-1133">Transmembrane helix</keyword>
<dbReference type="EMBL" id="CP012333">
    <property type="protein sequence ID" value="AKU98649.1"/>
    <property type="molecule type" value="Genomic_DNA"/>
</dbReference>
<keyword evidence="1" id="KW-0812">Transmembrane</keyword>
<sequence length="319" mass="36206">MPRGVRDARRFPAMTAHASTLHRLHIRPARNTGCRVELRRKLRHPLENPTYVACLVVSMTILAVAIWLVVFGAGWLAFHPMIAKHTDKIRAALIALMAAPPALVLSRHAHLRIVESNAIRITDRQFPELYAILVDQCRRIGREDIPELYISTGLDEVTTAHSIFTGRCCIVLSSELATREYQELLDAFAYLIGWSLGRLELGHCNWTRQLLISYVLFTSWGKAPLRKACTRSCDRYAAYLEPEGVRGLLIQACGRELLSSLDFKAYVEHALHVPVMRARIANMKKQQPPLVLRVSELYQAKLFDLDRDLKRLSPPPDDD</sequence>
<dbReference type="AlphaFoldDB" id="A0A0K1PZS0"/>